<evidence type="ECO:0000313" key="1">
    <source>
        <dbReference type="EMBL" id="THG92527.1"/>
    </source>
</evidence>
<evidence type="ECO:0000313" key="2">
    <source>
        <dbReference type="Proteomes" id="UP000308199"/>
    </source>
</evidence>
<dbReference type="Pfam" id="PF08293">
    <property type="entry name" value="MRP-S33"/>
    <property type="match status" value="1"/>
</dbReference>
<dbReference type="Proteomes" id="UP000308199">
    <property type="component" value="Unassembled WGS sequence"/>
</dbReference>
<gene>
    <name evidence="1" type="ORF">EW145_g8687</name>
</gene>
<dbReference type="EMBL" id="SGPK01001720">
    <property type="protein sequence ID" value="THG92527.1"/>
    <property type="molecule type" value="Genomic_DNA"/>
</dbReference>
<reference evidence="1 2" key="1">
    <citation type="submission" date="2019-02" db="EMBL/GenBank/DDBJ databases">
        <title>Genome sequencing of the rare red list fungi Phellinidium pouzarii.</title>
        <authorList>
            <person name="Buettner E."/>
            <person name="Kellner H."/>
        </authorList>
    </citation>
    <scope>NUCLEOTIDE SEQUENCE [LARGE SCALE GENOMIC DNA]</scope>
    <source>
        <strain evidence="1 2">DSM 108285</strain>
    </source>
</reference>
<proteinExistence type="predicted"/>
<keyword evidence="2" id="KW-1185">Reference proteome</keyword>
<organism evidence="1 2">
    <name type="scientific">Phellinidium pouzarii</name>
    <dbReference type="NCBI Taxonomy" id="167371"/>
    <lineage>
        <taxon>Eukaryota</taxon>
        <taxon>Fungi</taxon>
        <taxon>Dikarya</taxon>
        <taxon>Basidiomycota</taxon>
        <taxon>Agaricomycotina</taxon>
        <taxon>Agaricomycetes</taxon>
        <taxon>Hymenochaetales</taxon>
        <taxon>Hymenochaetaceae</taxon>
        <taxon>Phellinidium</taxon>
    </lineage>
</organism>
<accession>A0A4S4K5Y7</accession>
<sequence length="82" mass="9028">MVEYYPPRAPSIADLNKAHPGANLVDPAEVRRNIAIREHKARGKGAPRKAKTKVRAGSTLLTGVLSLSLYLPADSRRAQKRR</sequence>
<name>A0A4S4K5Y7_9AGAM</name>
<dbReference type="InterPro" id="IPR013219">
    <property type="entry name" value="Ribosomal_mS33"/>
</dbReference>
<dbReference type="AlphaFoldDB" id="A0A4S4K5Y7"/>
<protein>
    <submittedName>
        <fullName evidence="1">Uncharacterized protein</fullName>
    </submittedName>
</protein>
<comment type="caution">
    <text evidence="1">The sequence shown here is derived from an EMBL/GenBank/DDBJ whole genome shotgun (WGS) entry which is preliminary data.</text>
</comment>